<gene>
    <name evidence="2" type="ORF">KEC54_04205</name>
</gene>
<dbReference type="GO" id="GO:0003677">
    <property type="term" value="F:DNA binding"/>
    <property type="evidence" value="ECO:0007669"/>
    <property type="project" value="InterPro"/>
</dbReference>
<protein>
    <submittedName>
        <fullName evidence="2">XRE family transcriptional regulator</fullName>
    </submittedName>
</protein>
<organism evidence="2 3">
    <name type="scientific">Methylorubrum extorquens</name>
    <name type="common">Methylobacterium dichloromethanicum</name>
    <name type="synonym">Methylobacterium extorquens</name>
    <dbReference type="NCBI Taxonomy" id="408"/>
    <lineage>
        <taxon>Bacteria</taxon>
        <taxon>Pseudomonadati</taxon>
        <taxon>Pseudomonadota</taxon>
        <taxon>Alphaproteobacteria</taxon>
        <taxon>Hyphomicrobiales</taxon>
        <taxon>Methylobacteriaceae</taxon>
        <taxon>Methylorubrum</taxon>
    </lineage>
</organism>
<accession>A0AAX3WGU3</accession>
<evidence type="ECO:0000313" key="2">
    <source>
        <dbReference type="EMBL" id="WHQ70809.1"/>
    </source>
</evidence>
<sequence length="112" mass="12221">MTHPEPEAWRSSGNVFADLELPDAQELHLKSSLVIELRRQIEGRKLTQTAAATILGIGQADLSKLLRGGLRGTSVERLMRMLTAFDQDVEITVRPHPKAGEGGRITVTPVPA</sequence>
<evidence type="ECO:0000259" key="1">
    <source>
        <dbReference type="PROSITE" id="PS50943"/>
    </source>
</evidence>
<dbReference type="InterPro" id="IPR039554">
    <property type="entry name" value="HigA2-like_HTH"/>
</dbReference>
<dbReference type="EMBL" id="CP073633">
    <property type="protein sequence ID" value="WHQ70809.1"/>
    <property type="molecule type" value="Genomic_DNA"/>
</dbReference>
<reference evidence="2" key="1">
    <citation type="journal article" date="2022" name="Biotechnol. Bioprocess Eng.">
        <title>Pan-genome Analysis Reveals Comparative Genomic Features of Central Metabolic Pathways in Methylorubrum extorquens.</title>
        <authorList>
            <person name="Lee G.M."/>
            <person name="Scott-Nevros Z.K."/>
            <person name="Lee S.-M."/>
            <person name="Kim D."/>
        </authorList>
    </citation>
    <scope>NUCLEOTIDE SEQUENCE</scope>
    <source>
        <strain evidence="2">ATCC 55366</strain>
    </source>
</reference>
<proteinExistence type="predicted"/>
<dbReference type="InterPro" id="IPR001387">
    <property type="entry name" value="Cro/C1-type_HTH"/>
</dbReference>
<dbReference type="SUPFAM" id="SSF47413">
    <property type="entry name" value="lambda repressor-like DNA-binding domains"/>
    <property type="match status" value="1"/>
</dbReference>
<dbReference type="PROSITE" id="PS50943">
    <property type="entry name" value="HTH_CROC1"/>
    <property type="match status" value="1"/>
</dbReference>
<dbReference type="Gene3D" id="1.10.260.40">
    <property type="entry name" value="lambda repressor-like DNA-binding domains"/>
    <property type="match status" value="1"/>
</dbReference>
<dbReference type="AlphaFoldDB" id="A0AAX3WGU3"/>
<dbReference type="CDD" id="cd00093">
    <property type="entry name" value="HTH_XRE"/>
    <property type="match status" value="1"/>
</dbReference>
<name>A0AAX3WGU3_METEX</name>
<dbReference type="SMART" id="SM00530">
    <property type="entry name" value="HTH_XRE"/>
    <property type="match status" value="1"/>
</dbReference>
<evidence type="ECO:0000313" key="3">
    <source>
        <dbReference type="Proteomes" id="UP001223720"/>
    </source>
</evidence>
<dbReference type="Pfam" id="PF13744">
    <property type="entry name" value="HTH_37"/>
    <property type="match status" value="1"/>
</dbReference>
<dbReference type="Proteomes" id="UP001223720">
    <property type="component" value="Chromosome"/>
</dbReference>
<dbReference type="InterPro" id="IPR010982">
    <property type="entry name" value="Lambda_DNA-bd_dom_sf"/>
</dbReference>
<dbReference type="RefSeq" id="WP_012252566.1">
    <property type="nucleotide sequence ID" value="NZ_CP073633.1"/>
</dbReference>
<feature type="domain" description="HTH cro/C1-type" evidence="1">
    <location>
        <begin position="37"/>
        <end position="92"/>
    </location>
</feature>